<protein>
    <submittedName>
        <fullName evidence="2">Uncharacterized protein</fullName>
    </submittedName>
</protein>
<dbReference type="VEuPathDB" id="FungiDB:I7I51_05294"/>
<gene>
    <name evidence="2" type="ORF">I7I51_05294</name>
</gene>
<feature type="compositionally biased region" description="Pro residues" evidence="1">
    <location>
        <begin position="1"/>
        <end position="12"/>
    </location>
</feature>
<evidence type="ECO:0000313" key="2">
    <source>
        <dbReference type="EMBL" id="QSS60494.1"/>
    </source>
</evidence>
<dbReference type="Proteomes" id="UP000663671">
    <property type="component" value="Chromosome 4"/>
</dbReference>
<organism evidence="2 3">
    <name type="scientific">Ajellomyces capsulatus</name>
    <name type="common">Darling's disease fungus</name>
    <name type="synonym">Histoplasma capsulatum</name>
    <dbReference type="NCBI Taxonomy" id="5037"/>
    <lineage>
        <taxon>Eukaryota</taxon>
        <taxon>Fungi</taxon>
        <taxon>Dikarya</taxon>
        <taxon>Ascomycota</taxon>
        <taxon>Pezizomycotina</taxon>
        <taxon>Eurotiomycetes</taxon>
        <taxon>Eurotiomycetidae</taxon>
        <taxon>Onygenales</taxon>
        <taxon>Ajellomycetaceae</taxon>
        <taxon>Histoplasma</taxon>
    </lineage>
</organism>
<feature type="region of interest" description="Disordered" evidence="1">
    <location>
        <begin position="1"/>
        <end position="134"/>
    </location>
</feature>
<sequence length="134" mass="14581">MNATPTQPPILPPIQRLQPSPKLMSGASPDAPVRVPVKSMTPEQEDRRRREDEMAAAAAGKGSQGAGGYIWGQVLVPGEGEGQMRPYSSSDETKKQLVDSGIRLQVGLGQQPQSQPRPQPELQQPPPQQRQQQQ</sequence>
<proteinExistence type="predicted"/>
<accession>A0A8A1M796</accession>
<dbReference type="EMBL" id="CP069110">
    <property type="protein sequence ID" value="QSS60494.1"/>
    <property type="molecule type" value="Genomic_DNA"/>
</dbReference>
<evidence type="ECO:0000313" key="3">
    <source>
        <dbReference type="Proteomes" id="UP000663671"/>
    </source>
</evidence>
<reference evidence="2" key="1">
    <citation type="submission" date="2021-01" db="EMBL/GenBank/DDBJ databases">
        <title>Chromosome-level genome assembly of a human fungal pathogen reveals clustering of transcriptionally co-regulated genes.</title>
        <authorList>
            <person name="Voorhies M."/>
            <person name="Cohen S."/>
            <person name="Shea T.P."/>
            <person name="Petrus S."/>
            <person name="Munoz J.F."/>
            <person name="Poplawski S."/>
            <person name="Goldman W.E."/>
            <person name="Michael T."/>
            <person name="Cuomo C.A."/>
            <person name="Sil A."/>
            <person name="Beyhan S."/>
        </authorList>
    </citation>
    <scope>NUCLEOTIDE SEQUENCE</scope>
    <source>
        <strain evidence="2">WU24</strain>
    </source>
</reference>
<feature type="compositionally biased region" description="Pro residues" evidence="1">
    <location>
        <begin position="115"/>
        <end position="128"/>
    </location>
</feature>
<name>A0A8A1M796_AJECA</name>
<feature type="compositionally biased region" description="Basic and acidic residues" evidence="1">
    <location>
        <begin position="44"/>
        <end position="53"/>
    </location>
</feature>
<dbReference type="AlphaFoldDB" id="A0A8A1M796"/>
<evidence type="ECO:0000256" key="1">
    <source>
        <dbReference type="SAM" id="MobiDB-lite"/>
    </source>
</evidence>